<gene>
    <name evidence="1" type="ORF">B296_00058527</name>
</gene>
<accession>A0A426XLT8</accession>
<name>A0A426XLT8_ENSVE</name>
<evidence type="ECO:0000313" key="2">
    <source>
        <dbReference type="Proteomes" id="UP000287651"/>
    </source>
</evidence>
<sequence length="59" mass="6536">MGKLLFISIARRSTALSTRAVCWIVSVELSGLMKSGYFGDNSFPYVKCLTASREMDMVP</sequence>
<protein>
    <submittedName>
        <fullName evidence="1">Uncharacterized protein</fullName>
    </submittedName>
</protein>
<proteinExistence type="predicted"/>
<dbReference type="AlphaFoldDB" id="A0A426XLT8"/>
<dbReference type="Proteomes" id="UP000287651">
    <property type="component" value="Unassembled WGS sequence"/>
</dbReference>
<reference evidence="1 2" key="1">
    <citation type="journal article" date="2014" name="Agronomy (Basel)">
        <title>A Draft Genome Sequence for Ensete ventricosum, the Drought-Tolerant Tree Against Hunger.</title>
        <authorList>
            <person name="Harrison J."/>
            <person name="Moore K.A."/>
            <person name="Paszkiewicz K."/>
            <person name="Jones T."/>
            <person name="Grant M."/>
            <person name="Ambacheew D."/>
            <person name="Muzemil S."/>
            <person name="Studholme D.J."/>
        </authorList>
    </citation>
    <scope>NUCLEOTIDE SEQUENCE [LARGE SCALE GENOMIC DNA]</scope>
</reference>
<evidence type="ECO:0000313" key="1">
    <source>
        <dbReference type="EMBL" id="RRT40469.1"/>
    </source>
</evidence>
<dbReference type="EMBL" id="AMZH03019356">
    <property type="protein sequence ID" value="RRT40469.1"/>
    <property type="molecule type" value="Genomic_DNA"/>
</dbReference>
<comment type="caution">
    <text evidence="1">The sequence shown here is derived from an EMBL/GenBank/DDBJ whole genome shotgun (WGS) entry which is preliminary data.</text>
</comment>
<organism evidence="1 2">
    <name type="scientific">Ensete ventricosum</name>
    <name type="common">Abyssinian banana</name>
    <name type="synonym">Musa ensete</name>
    <dbReference type="NCBI Taxonomy" id="4639"/>
    <lineage>
        <taxon>Eukaryota</taxon>
        <taxon>Viridiplantae</taxon>
        <taxon>Streptophyta</taxon>
        <taxon>Embryophyta</taxon>
        <taxon>Tracheophyta</taxon>
        <taxon>Spermatophyta</taxon>
        <taxon>Magnoliopsida</taxon>
        <taxon>Liliopsida</taxon>
        <taxon>Zingiberales</taxon>
        <taxon>Musaceae</taxon>
        <taxon>Ensete</taxon>
    </lineage>
</organism>